<dbReference type="PATRIC" id="fig|571915.4.peg.1842"/>
<feature type="domain" description="Orc1-like AAA ATPase" evidence="2">
    <location>
        <begin position="34"/>
        <end position="195"/>
    </location>
</feature>
<evidence type="ECO:0000313" key="3">
    <source>
        <dbReference type="EMBL" id="AKK06058.1"/>
    </source>
</evidence>
<proteinExistence type="predicted"/>
<gene>
    <name evidence="3" type="ORF">CMUST_08670</name>
</gene>
<sequence>MNAARKNPSTRRNAEKPQARNQFRPSFGMSPLYLAGRDNWIRSFQLSLFEPGNPIRVSLVSGPRGIGKTVLLNEFEDIATQYGWIVLRADPRPTMITHLMETVIPAAVTALQDPGDGKTKRSDGTKRTISGISIAGVGGIDFDISTAAAPVPTLNTMLRALLSTVEGVFITIDEVQSVPTEQMRELATTIQDLRRDDLNIAFAGAGLAAGINDLLTHEGMTFLRRAEYIELGMVDAKSAAATLEETMAEGQKQFDPDALSLATEITRGYPYLIQTVGSLSWAQAEIDHKDTVDVDTIETITADVIYRMGQQVHRPAFLGLSEREQEFLHHMAMLGPEPASTAEIANRMGLKANVASQVRAKLISRELIYPPVRGKVDFTLPYAREFVLSHGS</sequence>
<dbReference type="OrthoDB" id="2020141at2"/>
<accession>A0A0G3H2J9</accession>
<reference evidence="4" key="2">
    <citation type="submission" date="2015-05" db="EMBL/GenBank/DDBJ databases">
        <title>Complete genome sequence of Corynebacterium mustelae DSM 45274, isolated from various tissues of a male ferret with lethal sepsis.</title>
        <authorList>
            <person name="Ruckert C."/>
            <person name="Albersmeier A."/>
            <person name="Winkler A."/>
            <person name="Tauch A."/>
        </authorList>
    </citation>
    <scope>NUCLEOTIDE SEQUENCE [LARGE SCALE GENOMIC DNA]</scope>
    <source>
        <strain evidence="4">DSM 45274</strain>
    </source>
</reference>
<dbReference type="STRING" id="571915.CMUST_08670"/>
<reference evidence="3 4" key="1">
    <citation type="journal article" date="2015" name="Genome Announc.">
        <title>Complete Genome Sequence of the Type Strain Corynebacterium mustelae DSM 45274, Isolated from Various Tissues of a Male Ferret with Lethal Sepsis.</title>
        <authorList>
            <person name="Ruckert C."/>
            <person name="Eimer J."/>
            <person name="Winkler A."/>
            <person name="Tauch A."/>
        </authorList>
    </citation>
    <scope>NUCLEOTIDE SEQUENCE [LARGE SCALE GENOMIC DNA]</scope>
    <source>
        <strain evidence="3 4">DSM 45274</strain>
    </source>
</reference>
<feature type="region of interest" description="Disordered" evidence="1">
    <location>
        <begin position="1"/>
        <end position="24"/>
    </location>
</feature>
<dbReference type="Pfam" id="PF13191">
    <property type="entry name" value="AAA_16"/>
    <property type="match status" value="1"/>
</dbReference>
<dbReference type="EMBL" id="CP011542">
    <property type="protein sequence ID" value="AKK06058.1"/>
    <property type="molecule type" value="Genomic_DNA"/>
</dbReference>
<dbReference type="InterPro" id="IPR027417">
    <property type="entry name" value="P-loop_NTPase"/>
</dbReference>
<dbReference type="PANTHER" id="PTHR34301">
    <property type="entry name" value="DNA-BINDING PROTEIN-RELATED"/>
    <property type="match status" value="1"/>
</dbReference>
<evidence type="ECO:0000259" key="2">
    <source>
        <dbReference type="Pfam" id="PF13191"/>
    </source>
</evidence>
<organism evidence="3 4">
    <name type="scientific">Corynebacterium mustelae</name>
    <dbReference type="NCBI Taxonomy" id="571915"/>
    <lineage>
        <taxon>Bacteria</taxon>
        <taxon>Bacillati</taxon>
        <taxon>Actinomycetota</taxon>
        <taxon>Actinomycetes</taxon>
        <taxon>Mycobacteriales</taxon>
        <taxon>Corynebacteriaceae</taxon>
        <taxon>Corynebacterium</taxon>
    </lineage>
</organism>
<dbReference type="SUPFAM" id="SSF52540">
    <property type="entry name" value="P-loop containing nucleoside triphosphate hydrolases"/>
    <property type="match status" value="1"/>
</dbReference>
<dbReference type="Gene3D" id="3.40.50.300">
    <property type="entry name" value="P-loop containing nucleotide triphosphate hydrolases"/>
    <property type="match status" value="1"/>
</dbReference>
<evidence type="ECO:0000256" key="1">
    <source>
        <dbReference type="SAM" id="MobiDB-lite"/>
    </source>
</evidence>
<dbReference type="Proteomes" id="UP000035199">
    <property type="component" value="Chromosome"/>
</dbReference>
<evidence type="ECO:0000313" key="4">
    <source>
        <dbReference type="Proteomes" id="UP000035199"/>
    </source>
</evidence>
<keyword evidence="4" id="KW-1185">Reference proteome</keyword>
<dbReference type="InterPro" id="IPR041664">
    <property type="entry name" value="AAA_16"/>
</dbReference>
<dbReference type="AlphaFoldDB" id="A0A0G3H2J9"/>
<dbReference type="PANTHER" id="PTHR34301:SF8">
    <property type="entry name" value="ATPASE DOMAIN-CONTAINING PROTEIN"/>
    <property type="match status" value="1"/>
</dbReference>
<name>A0A0G3H2J9_9CORY</name>
<dbReference type="RefSeq" id="WP_047262164.1">
    <property type="nucleotide sequence ID" value="NZ_CP011542.1"/>
</dbReference>
<dbReference type="KEGG" id="cmv:CMUST_08670"/>
<protein>
    <submittedName>
        <fullName evidence="3">AAA ATPase domain</fullName>
    </submittedName>
</protein>